<dbReference type="PANTHER" id="PTHR38693:SF1">
    <property type="entry name" value="UBIQUINONE BIOSYNTHESIS ACCESSORY FACTOR UBIJ"/>
    <property type="match status" value="1"/>
</dbReference>
<protein>
    <recommendedName>
        <fullName evidence="1">Ubiquinone biosynthesis accessory factor UbiJ</fullName>
    </recommendedName>
</protein>
<dbReference type="Proteomes" id="UP001204142">
    <property type="component" value="Unassembled WGS sequence"/>
</dbReference>
<reference evidence="4 5" key="1">
    <citation type="submission" date="2022-07" db="EMBL/GenBank/DDBJ databases">
        <authorList>
            <person name="Xamxidin M."/>
            <person name="Wu M."/>
        </authorList>
    </citation>
    <scope>NUCLEOTIDE SEQUENCE [LARGE SCALE GENOMIC DNA]</scope>
    <source>
        <strain evidence="4 5">NBRC 111650</strain>
    </source>
</reference>
<dbReference type="Pfam" id="PF02036">
    <property type="entry name" value="SCP2"/>
    <property type="match status" value="1"/>
</dbReference>
<dbReference type="RefSeq" id="WP_256762541.1">
    <property type="nucleotide sequence ID" value="NZ_JANIGO010000001.1"/>
</dbReference>
<keyword evidence="5" id="KW-1185">Reference proteome</keyword>
<sequence length="242" mass="26316">MALQPPPFLQFANRLLAASPLKGLAALPGLGQLASMPSVVLSASVAKSVTLVLNHLLEQQRSSKSKLQREAGKVLMISIQPVQLVFRINDQGHFQTTTPAQGVQAPFDTEIRLQWADLVNSVGNPGGMARKASISGDMDFAQVVSGVINDLSWDPERDLARVVGDAQAVWIMNSLAALGTNGRDVFNRFKSSLKEYVVHEKAIAPTPSEFDAFRSDVSRLRDELARLEKRISKLDTATDSKP</sequence>
<comment type="caution">
    <text evidence="4">The sequence shown here is derived from an EMBL/GenBank/DDBJ whole genome shotgun (WGS) entry which is preliminary data.</text>
</comment>
<feature type="coiled-coil region" evidence="2">
    <location>
        <begin position="210"/>
        <end position="237"/>
    </location>
</feature>
<feature type="domain" description="SCP2" evidence="3">
    <location>
        <begin position="53"/>
        <end position="148"/>
    </location>
</feature>
<evidence type="ECO:0000313" key="4">
    <source>
        <dbReference type="EMBL" id="MCQ8894893.1"/>
    </source>
</evidence>
<keyword evidence="2" id="KW-0175">Coiled coil</keyword>
<keyword evidence="1" id="KW-0831">Ubiquinone biosynthesis</keyword>
<gene>
    <name evidence="1" type="primary">ubiJ</name>
    <name evidence="4" type="ORF">NQT62_00380</name>
</gene>
<name>A0ABT1WDF5_9BURK</name>
<comment type="function">
    <text evidence="1">Required for ubiquinone (coenzyme Q) biosynthesis. Binds hydrophobic ubiquinone biosynthetic intermediates via its SCP2 domain and is essential for the stability of the Ubi complex. May constitute a docking platform where Ubi enzymes assemble and access their SCP2-bound polyprenyl substrates.</text>
</comment>
<comment type="subcellular location">
    <subcellularLocation>
        <location evidence="1">Cytoplasm</location>
    </subcellularLocation>
</comment>
<keyword evidence="1" id="KW-0963">Cytoplasm</keyword>
<proteinExistence type="inferred from homology"/>
<evidence type="ECO:0000256" key="1">
    <source>
        <dbReference type="HAMAP-Rule" id="MF_02215"/>
    </source>
</evidence>
<dbReference type="InterPro" id="IPR038989">
    <property type="entry name" value="UbiJ"/>
</dbReference>
<evidence type="ECO:0000259" key="3">
    <source>
        <dbReference type="Pfam" id="PF02036"/>
    </source>
</evidence>
<organism evidence="4 5">
    <name type="scientific">Limnobacter humi</name>
    <dbReference type="NCBI Taxonomy" id="1778671"/>
    <lineage>
        <taxon>Bacteria</taxon>
        <taxon>Pseudomonadati</taxon>
        <taxon>Pseudomonadota</taxon>
        <taxon>Betaproteobacteria</taxon>
        <taxon>Burkholderiales</taxon>
        <taxon>Burkholderiaceae</taxon>
        <taxon>Limnobacter</taxon>
    </lineage>
</organism>
<dbReference type="PANTHER" id="PTHR38693">
    <property type="entry name" value="UBIQUINONE BIOSYNTHESIS PROTEIN UBIJ"/>
    <property type="match status" value="1"/>
</dbReference>
<comment type="similarity">
    <text evidence="1">Belongs to the UbiJ family.</text>
</comment>
<comment type="pathway">
    <text evidence="1">Cofactor biosynthesis; ubiquinone biosynthesis.</text>
</comment>
<dbReference type="HAMAP" id="MF_02215">
    <property type="entry name" value="UbiJ"/>
    <property type="match status" value="1"/>
</dbReference>
<evidence type="ECO:0000256" key="2">
    <source>
        <dbReference type="SAM" id="Coils"/>
    </source>
</evidence>
<evidence type="ECO:0000313" key="5">
    <source>
        <dbReference type="Proteomes" id="UP001204142"/>
    </source>
</evidence>
<dbReference type="EMBL" id="JANIGO010000001">
    <property type="protein sequence ID" value="MCQ8894893.1"/>
    <property type="molecule type" value="Genomic_DNA"/>
</dbReference>
<dbReference type="InterPro" id="IPR003033">
    <property type="entry name" value="SCP2_sterol-bd_dom"/>
</dbReference>
<accession>A0ABT1WDF5</accession>